<sequence length="47" mass="5357">MQGFWVGLQLLEVLPSLRRTHTHYIGRALYVDEYFLSGGEVVFEAAS</sequence>
<gene>
    <name evidence="1" type="ordered locus">Rmar_2907</name>
</gene>
<organism evidence="1 2">
    <name type="scientific">Rhodothermus marinus (strain ATCC 43812 / DSM 4252 / R-10)</name>
    <name type="common">Rhodothermus obamensis</name>
    <dbReference type="NCBI Taxonomy" id="518766"/>
    <lineage>
        <taxon>Bacteria</taxon>
        <taxon>Pseudomonadati</taxon>
        <taxon>Rhodothermota</taxon>
        <taxon>Rhodothermia</taxon>
        <taxon>Rhodothermales</taxon>
        <taxon>Rhodothermaceae</taxon>
        <taxon>Rhodothermus</taxon>
    </lineage>
</organism>
<dbReference type="AlphaFoldDB" id="D0MKV1"/>
<dbReference type="KEGG" id="rmr:Rmar_2907"/>
<protein>
    <submittedName>
        <fullName evidence="1">Uncharacterized protein</fullName>
    </submittedName>
</protein>
<accession>D0MKV1</accession>
<keyword evidence="2" id="KW-1185">Reference proteome</keyword>
<dbReference type="Proteomes" id="UP000002221">
    <property type="component" value="Plasmid pRMAR01"/>
</dbReference>
<evidence type="ECO:0000313" key="1">
    <source>
        <dbReference type="EMBL" id="ACY49765.1"/>
    </source>
</evidence>
<geneLocation type="plasmid" evidence="1 2">
    <name>pRMAR01</name>
</geneLocation>
<name>D0MKV1_RHOM4</name>
<keyword evidence="1" id="KW-0614">Plasmid</keyword>
<evidence type="ECO:0000313" key="2">
    <source>
        <dbReference type="Proteomes" id="UP000002221"/>
    </source>
</evidence>
<dbReference type="HOGENOM" id="CLU_3172578_0_0_10"/>
<reference evidence="1 2" key="1">
    <citation type="journal article" date="2009" name="Stand. Genomic Sci.">
        <title>Complete genome sequence of Rhodothermus marinus type strain (R-10).</title>
        <authorList>
            <person name="Nolan M."/>
            <person name="Tindall B.J."/>
            <person name="Pomrenke H."/>
            <person name="Lapidus A."/>
            <person name="Copeland A."/>
            <person name="Glavina Del Rio T."/>
            <person name="Lucas S."/>
            <person name="Chen F."/>
            <person name="Tice H."/>
            <person name="Cheng J.F."/>
            <person name="Saunders E."/>
            <person name="Han C."/>
            <person name="Bruce D."/>
            <person name="Goodwin L."/>
            <person name="Chain P."/>
            <person name="Pitluck S."/>
            <person name="Ovchinikova G."/>
            <person name="Pati A."/>
            <person name="Ivanova N."/>
            <person name="Mavromatis K."/>
            <person name="Chen A."/>
            <person name="Palaniappan K."/>
            <person name="Land M."/>
            <person name="Hauser L."/>
            <person name="Chang Y.J."/>
            <person name="Jeffries C.D."/>
            <person name="Brettin T."/>
            <person name="Goker M."/>
            <person name="Bristow J."/>
            <person name="Eisen J.A."/>
            <person name="Markowitz V."/>
            <person name="Hugenholtz P."/>
            <person name="Kyrpides N.C."/>
            <person name="Klenk H.P."/>
            <person name="Detter J.C."/>
        </authorList>
    </citation>
    <scope>NUCLEOTIDE SEQUENCE [LARGE SCALE GENOMIC DNA]</scope>
    <source>
        <strain evidence="2">ATCC 43812 / DSM 4252 / R-10</strain>
        <plasmid evidence="1">pRMAR01</plasmid>
    </source>
</reference>
<proteinExistence type="predicted"/>
<dbReference type="EMBL" id="CP001808">
    <property type="protein sequence ID" value="ACY49765.1"/>
    <property type="molecule type" value="Genomic_DNA"/>
</dbReference>